<feature type="transmembrane region" description="Helical" evidence="1">
    <location>
        <begin position="7"/>
        <end position="24"/>
    </location>
</feature>
<organism evidence="2 3">
    <name type="scientific">Marinospirillum celere</name>
    <dbReference type="NCBI Taxonomy" id="1122252"/>
    <lineage>
        <taxon>Bacteria</taxon>
        <taxon>Pseudomonadati</taxon>
        <taxon>Pseudomonadota</taxon>
        <taxon>Gammaproteobacteria</taxon>
        <taxon>Oceanospirillales</taxon>
        <taxon>Oceanospirillaceae</taxon>
        <taxon>Marinospirillum</taxon>
    </lineage>
</organism>
<sequence>MHFYRLVLVLVTLGYLFSPWFLVPWGGTDWYKPFLIWAGLIAATLWLEQKRRLEQL</sequence>
<evidence type="ECO:0000313" key="2">
    <source>
        <dbReference type="EMBL" id="SFC34154.1"/>
    </source>
</evidence>
<gene>
    <name evidence="2" type="ORF">SAMN05660443_2365</name>
</gene>
<feature type="transmembrane region" description="Helical" evidence="1">
    <location>
        <begin position="30"/>
        <end position="47"/>
    </location>
</feature>
<evidence type="ECO:0000313" key="3">
    <source>
        <dbReference type="Proteomes" id="UP000199058"/>
    </source>
</evidence>
<keyword evidence="3" id="KW-1185">Reference proteome</keyword>
<accession>A0A1I1ID57</accession>
<evidence type="ECO:0008006" key="4">
    <source>
        <dbReference type="Google" id="ProtNLM"/>
    </source>
</evidence>
<keyword evidence="1" id="KW-1133">Transmembrane helix</keyword>
<evidence type="ECO:0000256" key="1">
    <source>
        <dbReference type="SAM" id="Phobius"/>
    </source>
</evidence>
<dbReference type="RefSeq" id="WP_177203543.1">
    <property type="nucleotide sequence ID" value="NZ_FOLH01000004.1"/>
</dbReference>
<dbReference type="Proteomes" id="UP000199058">
    <property type="component" value="Unassembled WGS sequence"/>
</dbReference>
<name>A0A1I1ID57_9GAMM</name>
<keyword evidence="1" id="KW-0812">Transmembrane</keyword>
<dbReference type="EMBL" id="FOLH01000004">
    <property type="protein sequence ID" value="SFC34154.1"/>
    <property type="molecule type" value="Genomic_DNA"/>
</dbReference>
<dbReference type="AlphaFoldDB" id="A0A1I1ID57"/>
<reference evidence="2 3" key="1">
    <citation type="submission" date="2016-10" db="EMBL/GenBank/DDBJ databases">
        <authorList>
            <person name="de Groot N.N."/>
        </authorList>
    </citation>
    <scope>NUCLEOTIDE SEQUENCE [LARGE SCALE GENOMIC DNA]</scope>
    <source>
        <strain evidence="2 3">DSM 18438</strain>
    </source>
</reference>
<keyword evidence="1" id="KW-0472">Membrane</keyword>
<protein>
    <recommendedName>
        <fullName evidence="4">MFS transporter</fullName>
    </recommendedName>
</protein>
<proteinExistence type="predicted"/>
<dbReference type="STRING" id="1122252.SAMN05660443_2365"/>